<dbReference type="PANTHER" id="PTHR33734:SF22">
    <property type="entry name" value="MEMBRANE-BOUND LYTIC MUREIN TRANSGLYCOSYLASE D"/>
    <property type="match status" value="1"/>
</dbReference>
<dbReference type="Gene3D" id="3.10.350.10">
    <property type="entry name" value="LysM domain"/>
    <property type="match status" value="4"/>
</dbReference>
<feature type="domain" description="LysM" evidence="3">
    <location>
        <begin position="115"/>
        <end position="159"/>
    </location>
</feature>
<dbReference type="PANTHER" id="PTHR33734">
    <property type="entry name" value="LYSM DOMAIN-CONTAINING GPI-ANCHORED PROTEIN 2"/>
    <property type="match status" value="1"/>
</dbReference>
<dbReference type="Gene3D" id="3.40.50.2300">
    <property type="match status" value="2"/>
</dbReference>
<dbReference type="SUPFAM" id="SSF54106">
    <property type="entry name" value="LysM domain"/>
    <property type="match status" value="4"/>
</dbReference>
<evidence type="ECO:0000256" key="2">
    <source>
        <dbReference type="SAM" id="SignalP"/>
    </source>
</evidence>
<keyword evidence="5" id="KW-1185">Reference proteome</keyword>
<keyword evidence="2" id="KW-0732">Signal</keyword>
<dbReference type="OrthoDB" id="2149800at2"/>
<evidence type="ECO:0000313" key="4">
    <source>
        <dbReference type="EMBL" id="PQJ14640.1"/>
    </source>
</evidence>
<evidence type="ECO:0000313" key="5">
    <source>
        <dbReference type="Proteomes" id="UP000239366"/>
    </source>
</evidence>
<dbReference type="AlphaFoldDB" id="A0A2S7T3Z2"/>
<feature type="chain" id="PRO_5015584010" description="LysM domain-containing protein" evidence="2">
    <location>
        <begin position="27"/>
        <end position="797"/>
    </location>
</feature>
<evidence type="ECO:0000259" key="3">
    <source>
        <dbReference type="PROSITE" id="PS51782"/>
    </source>
</evidence>
<feature type="domain" description="LysM" evidence="3">
    <location>
        <begin position="31"/>
        <end position="76"/>
    </location>
</feature>
<dbReference type="InterPro" id="IPR028082">
    <property type="entry name" value="Peripla_BP_I"/>
</dbReference>
<evidence type="ECO:0000256" key="1">
    <source>
        <dbReference type="SAM" id="MobiDB-lite"/>
    </source>
</evidence>
<feature type="domain" description="LysM" evidence="3">
    <location>
        <begin position="245"/>
        <end position="291"/>
    </location>
</feature>
<feature type="domain" description="LysM" evidence="3">
    <location>
        <begin position="184"/>
        <end position="228"/>
    </location>
</feature>
<dbReference type="InterPro" id="IPR018392">
    <property type="entry name" value="LysM"/>
</dbReference>
<dbReference type="InterPro" id="IPR036779">
    <property type="entry name" value="LysM_dom_sf"/>
</dbReference>
<organism evidence="4 5">
    <name type="scientific">Aureicoccus marinus</name>
    <dbReference type="NCBI Taxonomy" id="754435"/>
    <lineage>
        <taxon>Bacteria</taxon>
        <taxon>Pseudomonadati</taxon>
        <taxon>Bacteroidota</taxon>
        <taxon>Flavobacteriia</taxon>
        <taxon>Flavobacteriales</taxon>
        <taxon>Flavobacteriaceae</taxon>
        <taxon>Aureicoccus</taxon>
    </lineage>
</organism>
<reference evidence="5" key="1">
    <citation type="submission" date="2016-11" db="EMBL/GenBank/DDBJ databases">
        <title>Trade-off between light-utilization and light-protection in marine flavobacteria.</title>
        <authorList>
            <person name="Kumagai Y."/>
            <person name="Yoshizawa S."/>
            <person name="Kogure K."/>
        </authorList>
    </citation>
    <scope>NUCLEOTIDE SEQUENCE [LARGE SCALE GENOMIC DNA]</scope>
    <source>
        <strain evidence="5">SG-18</strain>
    </source>
</reference>
<dbReference type="EMBL" id="MQVX01000001">
    <property type="protein sequence ID" value="PQJ14640.1"/>
    <property type="molecule type" value="Genomic_DNA"/>
</dbReference>
<sequence length="797" mass="90666">MGMKNNCLKALLLCLLIAFTACKVTAQRKFKTHAVKEGETLQSIAKRYGVTPYSILLANKDVKKATDIKPNTFLIIDLSNSTIKPGPITPPASTGTVERDTVKPGPSDSNPLRFTAHRVISKETIFSLTQQYDITEAQLRQYNPELNSRGLQTGMVLQIPRYPKVVETKATTEQPERIAPLRFMSHKVRRKETIFSITQLYGIKEAQLKRYNKSLYSEALKKGMILQIPRYPTEEQIVKMGLNFDTITVQPKETRWSIAHRFGISLDSLAALNPDLPKNSSYLSVGQQLKVPVLVKEMMEETTPLYESYTVPTQMTLYSLSKLYEIEQKEILRLNPVIVQEGGLKEGMVLRFPKKEAPELELTTENYVYYPVSAKQNIFRITQELGVSRDTLFALNPELEAGLKEGMILKLPKERAQNLNVKEGLVLNQINLIDSLDVNVRPQLVYLLPFRLDRYDLADKEKAARQLKARTDSRYAMGLYTGAIVALDSIKSMGMSVDVKFWDTQRDLERVKNLLESDPLTNASAVVGPVDRKLLGEVAIQASKYNVPVITPFLADSELTLQNVYFSVPDEESLRVKMLDYLASKRTDENIIIMADEVHMAVRDSILSRFPEAKVADLVENTLDREAFAEMLSEEVENWVILETDMGSIVASITSILNAANTDKKKDVRMFTTHYDNAFEDKAISRPHLANLNFTFPSVFREVANDQFMESYRSRWGVEADRYAIRGFDLTFDLLLKLGYKNNLFQTTPFIGETEYSGNRFNYFKEVNNDWNSGYGNKASFILRYNYDLTISQVENE</sequence>
<dbReference type="PROSITE" id="PS51257">
    <property type="entry name" value="PROKAR_LIPOPROTEIN"/>
    <property type="match status" value="1"/>
</dbReference>
<dbReference type="PROSITE" id="PS51782">
    <property type="entry name" value="LYSM"/>
    <property type="match status" value="4"/>
</dbReference>
<accession>A0A2S7T3Z2</accession>
<dbReference type="CDD" id="cd00118">
    <property type="entry name" value="LysM"/>
    <property type="match status" value="4"/>
</dbReference>
<proteinExistence type="predicted"/>
<dbReference type="SUPFAM" id="SSF53822">
    <property type="entry name" value="Periplasmic binding protein-like I"/>
    <property type="match status" value="1"/>
</dbReference>
<dbReference type="SMART" id="SM00257">
    <property type="entry name" value="LysM"/>
    <property type="match status" value="6"/>
</dbReference>
<feature type="region of interest" description="Disordered" evidence="1">
    <location>
        <begin position="86"/>
        <end position="110"/>
    </location>
</feature>
<dbReference type="Proteomes" id="UP000239366">
    <property type="component" value="Unassembled WGS sequence"/>
</dbReference>
<gene>
    <name evidence="4" type="ORF">BST99_01765</name>
</gene>
<name>A0A2S7T3Z2_9FLAO</name>
<protein>
    <recommendedName>
        <fullName evidence="3">LysM domain-containing protein</fullName>
    </recommendedName>
</protein>
<dbReference type="GO" id="GO:0008932">
    <property type="term" value="F:lytic endotransglycosylase activity"/>
    <property type="evidence" value="ECO:0007669"/>
    <property type="project" value="TreeGrafter"/>
</dbReference>
<dbReference type="Pfam" id="PF01476">
    <property type="entry name" value="LysM"/>
    <property type="match status" value="5"/>
</dbReference>
<comment type="caution">
    <text evidence="4">The sequence shown here is derived from an EMBL/GenBank/DDBJ whole genome shotgun (WGS) entry which is preliminary data.</text>
</comment>
<feature type="signal peptide" evidence="2">
    <location>
        <begin position="1"/>
        <end position="26"/>
    </location>
</feature>